<evidence type="ECO:0000313" key="4">
    <source>
        <dbReference type="Proteomes" id="UP000234681"/>
    </source>
</evidence>
<evidence type="ECO:0000256" key="1">
    <source>
        <dbReference type="SAM" id="MobiDB-lite"/>
    </source>
</evidence>
<name>A6J3V5_RAT</name>
<accession>A6J3V5</accession>
<dbReference type="Proteomes" id="UP000234681">
    <property type="component" value="Chromosome 8"/>
</dbReference>
<proteinExistence type="predicted"/>
<dbReference type="AlphaFoldDB" id="A6J3V5"/>
<reference evidence="4" key="1">
    <citation type="submission" date="2005-09" db="EMBL/GenBank/DDBJ databases">
        <authorList>
            <person name="Mural R.J."/>
            <person name="Li P.W."/>
            <person name="Adams M.D."/>
            <person name="Amanatides P.G."/>
            <person name="Baden-Tillson H."/>
            <person name="Barnstead M."/>
            <person name="Chin S.H."/>
            <person name="Dew I."/>
            <person name="Evans C.A."/>
            <person name="Ferriera S."/>
            <person name="Flanigan M."/>
            <person name="Fosler C."/>
            <person name="Glodek A."/>
            <person name="Gu Z."/>
            <person name="Holt R.A."/>
            <person name="Jennings D."/>
            <person name="Kraft C.L."/>
            <person name="Lu F."/>
            <person name="Nguyen T."/>
            <person name="Nusskern D.R."/>
            <person name="Pfannkoch C.M."/>
            <person name="Sitter C."/>
            <person name="Sutton G.G."/>
            <person name="Venter J.C."/>
            <person name="Wang Z."/>
            <person name="Woodage T."/>
            <person name="Zheng X.H."/>
            <person name="Zhong F."/>
        </authorList>
    </citation>
    <scope>NUCLEOTIDE SEQUENCE [LARGE SCALE GENOMIC DNA]</scope>
    <source>
        <strain>BN</strain>
        <strain evidence="4">Sprague-Dawley</strain>
    </source>
</reference>
<keyword evidence="2" id="KW-0812">Transmembrane</keyword>
<evidence type="ECO:0000313" key="5">
    <source>
        <dbReference type="RGD" id="621073"/>
    </source>
</evidence>
<gene>
    <name evidence="3 5" type="primary">Usp2</name>
    <name evidence="3" type="ORF">rCG_58233</name>
</gene>
<protein>
    <submittedName>
        <fullName evidence="3">Ubiquitin specific peptidase 2, isoform CRA_d</fullName>
    </submittedName>
</protein>
<evidence type="ECO:0000313" key="3">
    <source>
        <dbReference type="EMBL" id="EDL95278.1"/>
    </source>
</evidence>
<feature type="region of interest" description="Disordered" evidence="1">
    <location>
        <begin position="70"/>
        <end position="92"/>
    </location>
</feature>
<keyword evidence="2" id="KW-1133">Transmembrane helix</keyword>
<evidence type="ECO:0000256" key="2">
    <source>
        <dbReference type="SAM" id="Phobius"/>
    </source>
</evidence>
<dbReference type="EMBL" id="CH473975">
    <property type="protein sequence ID" value="EDL95278.1"/>
    <property type="molecule type" value="Genomic_DNA"/>
</dbReference>
<dbReference type="RGD" id="621073">
    <property type="gene designation" value="Usp2"/>
</dbReference>
<feature type="transmembrane region" description="Helical" evidence="2">
    <location>
        <begin position="12"/>
        <end position="29"/>
    </location>
</feature>
<sequence length="92" mass="10433">MDGVSRVPQLPGRLLLFAFLSLWFYLCVIKNGRGLWGEDPQFTCCPQCHSFWEDSAIWSLLGASLLDGAREEPARRPPCLDLLTSQSREEHP</sequence>
<organism evidence="3 4">
    <name type="scientific">Rattus norvegicus</name>
    <name type="common">Rat</name>
    <dbReference type="NCBI Taxonomy" id="10116"/>
    <lineage>
        <taxon>Eukaryota</taxon>
        <taxon>Metazoa</taxon>
        <taxon>Chordata</taxon>
        <taxon>Craniata</taxon>
        <taxon>Vertebrata</taxon>
        <taxon>Euteleostomi</taxon>
        <taxon>Mammalia</taxon>
        <taxon>Eutheria</taxon>
        <taxon>Euarchontoglires</taxon>
        <taxon>Glires</taxon>
        <taxon>Rodentia</taxon>
        <taxon>Myomorpha</taxon>
        <taxon>Muroidea</taxon>
        <taxon>Muridae</taxon>
        <taxon>Murinae</taxon>
        <taxon>Rattus</taxon>
    </lineage>
</organism>
<keyword evidence="2" id="KW-0472">Membrane</keyword>